<protein>
    <submittedName>
        <fullName evidence="1">Uncharacterized protein</fullName>
    </submittedName>
</protein>
<sequence>MTLFSRHREERSDEAISFVSAQDCFASLPPSPKAMADRRNDTFLILRAQMFFIGTHIDPSTQTAVFAVIRKTLKNVRNHYQVVDVWQAPAGHAPRILAAMYRRPDLVVKKRVFSQDRRPKKDVSAHPKIVVCGSDGACAVETELRSKGLPVESVLLCRGDAVSCDGATRAGAGADYHVPETLLWKTLSAVAQETRLGMEAAGAVSNPQMQALAPILAGGENPCANLNEDSRCLLLAIAGAVWFRETIRYTQAYRTSATSKRRFI</sequence>
<reference evidence="1 2" key="1">
    <citation type="submission" date="2007-10" db="EMBL/GenBank/DDBJ databases">
        <title>Complete sequence of Desulfococcus oleovorans Hxd3.</title>
        <authorList>
            <consortium name="US DOE Joint Genome Institute"/>
            <person name="Copeland A."/>
            <person name="Lucas S."/>
            <person name="Lapidus A."/>
            <person name="Barry K."/>
            <person name="Glavina del Rio T."/>
            <person name="Dalin E."/>
            <person name="Tice H."/>
            <person name="Pitluck S."/>
            <person name="Kiss H."/>
            <person name="Brettin T."/>
            <person name="Bruce D."/>
            <person name="Detter J.C."/>
            <person name="Han C."/>
            <person name="Schmutz J."/>
            <person name="Larimer F."/>
            <person name="Land M."/>
            <person name="Hauser L."/>
            <person name="Kyrpides N."/>
            <person name="Kim E."/>
            <person name="Wawrik B."/>
            <person name="Richardson P."/>
        </authorList>
    </citation>
    <scope>NUCLEOTIDE SEQUENCE [LARGE SCALE GENOMIC DNA]</scope>
    <source>
        <strain evidence="2">DSM 6200 / JCM 39069 / Hxd3</strain>
    </source>
</reference>
<dbReference type="STRING" id="96561.Dole_1780"/>
<dbReference type="KEGG" id="dol:Dole_1780"/>
<accession>A9A0V9</accession>
<dbReference type="AlphaFoldDB" id="A9A0V9"/>
<dbReference type="EMBL" id="CP000859">
    <property type="protein sequence ID" value="ABW67584.1"/>
    <property type="molecule type" value="Genomic_DNA"/>
</dbReference>
<dbReference type="HOGENOM" id="CLU_1052633_0_0_7"/>
<gene>
    <name evidence="1" type="ordered locus">Dole_1780</name>
</gene>
<keyword evidence="2" id="KW-1185">Reference proteome</keyword>
<name>A9A0V9_DESOH</name>
<proteinExistence type="predicted"/>
<evidence type="ECO:0000313" key="2">
    <source>
        <dbReference type="Proteomes" id="UP000008561"/>
    </source>
</evidence>
<organism evidence="1 2">
    <name type="scientific">Desulfosudis oleivorans (strain DSM 6200 / JCM 39069 / Hxd3)</name>
    <name type="common">Desulfococcus oleovorans</name>
    <dbReference type="NCBI Taxonomy" id="96561"/>
    <lineage>
        <taxon>Bacteria</taxon>
        <taxon>Pseudomonadati</taxon>
        <taxon>Thermodesulfobacteriota</taxon>
        <taxon>Desulfobacteria</taxon>
        <taxon>Desulfobacterales</taxon>
        <taxon>Desulfosudaceae</taxon>
        <taxon>Desulfosudis</taxon>
    </lineage>
</organism>
<dbReference type="Proteomes" id="UP000008561">
    <property type="component" value="Chromosome"/>
</dbReference>
<evidence type="ECO:0000313" key="1">
    <source>
        <dbReference type="EMBL" id="ABW67584.1"/>
    </source>
</evidence>